<dbReference type="OrthoDB" id="4823476at2759"/>
<feature type="region of interest" description="Disordered" evidence="1">
    <location>
        <begin position="73"/>
        <end position="132"/>
    </location>
</feature>
<proteinExistence type="predicted"/>
<protein>
    <submittedName>
        <fullName evidence="2">Uncharacterized protein</fullName>
    </submittedName>
</protein>
<feature type="compositionally biased region" description="Basic and acidic residues" evidence="1">
    <location>
        <begin position="73"/>
        <end position="105"/>
    </location>
</feature>
<dbReference type="AlphaFoldDB" id="A0A1Q8S0X4"/>
<organism evidence="2 3">
    <name type="scientific">Colletotrichum chlorophyti</name>
    <dbReference type="NCBI Taxonomy" id="708187"/>
    <lineage>
        <taxon>Eukaryota</taxon>
        <taxon>Fungi</taxon>
        <taxon>Dikarya</taxon>
        <taxon>Ascomycota</taxon>
        <taxon>Pezizomycotina</taxon>
        <taxon>Sordariomycetes</taxon>
        <taxon>Hypocreomycetidae</taxon>
        <taxon>Glomerellales</taxon>
        <taxon>Glomerellaceae</taxon>
        <taxon>Colletotrichum</taxon>
    </lineage>
</organism>
<name>A0A1Q8S0X4_9PEZI</name>
<accession>A0A1Q8S0X4</accession>
<comment type="caution">
    <text evidence="2">The sequence shown here is derived from an EMBL/GenBank/DDBJ whole genome shotgun (WGS) entry which is preliminary data.</text>
</comment>
<evidence type="ECO:0000256" key="1">
    <source>
        <dbReference type="SAM" id="MobiDB-lite"/>
    </source>
</evidence>
<gene>
    <name evidence="2" type="ORF">CCHL11_02918</name>
</gene>
<evidence type="ECO:0000313" key="3">
    <source>
        <dbReference type="Proteomes" id="UP000186583"/>
    </source>
</evidence>
<sequence>MCFYRGTLYLCKHSECGKKVTNCADQQDFLAGKSKRKCTRQQVHSMNRVRAASKCARCQRLDVLKERAQKTLKDLRENMDKLQDSSKKEDNLTDESKDQAVHESENQSLDDVSEEKQNAVGAPKDSDASFYI</sequence>
<keyword evidence="3" id="KW-1185">Reference proteome</keyword>
<dbReference type="Proteomes" id="UP000186583">
    <property type="component" value="Unassembled WGS sequence"/>
</dbReference>
<evidence type="ECO:0000313" key="2">
    <source>
        <dbReference type="EMBL" id="OLN94236.1"/>
    </source>
</evidence>
<dbReference type="EMBL" id="MPGH01000044">
    <property type="protein sequence ID" value="OLN94236.1"/>
    <property type="molecule type" value="Genomic_DNA"/>
</dbReference>
<reference evidence="2 3" key="1">
    <citation type="submission" date="2016-11" db="EMBL/GenBank/DDBJ databases">
        <title>Draft Genome Assembly of Colletotrichum chlorophyti a pathogen of herbaceous plants.</title>
        <authorList>
            <person name="Gan P."/>
            <person name="Narusaka M."/>
            <person name="Tsushima A."/>
            <person name="Narusaka Y."/>
            <person name="Takano Y."/>
            <person name="Shirasu K."/>
        </authorList>
    </citation>
    <scope>NUCLEOTIDE SEQUENCE [LARGE SCALE GENOMIC DNA]</scope>
    <source>
        <strain evidence="2 3">NTL11</strain>
    </source>
</reference>